<organism evidence="2 3">
    <name type="scientific">Diploptera punctata</name>
    <name type="common">Pacific beetle cockroach</name>
    <dbReference type="NCBI Taxonomy" id="6984"/>
    <lineage>
        <taxon>Eukaryota</taxon>
        <taxon>Metazoa</taxon>
        <taxon>Ecdysozoa</taxon>
        <taxon>Arthropoda</taxon>
        <taxon>Hexapoda</taxon>
        <taxon>Insecta</taxon>
        <taxon>Pterygota</taxon>
        <taxon>Neoptera</taxon>
        <taxon>Polyneoptera</taxon>
        <taxon>Dictyoptera</taxon>
        <taxon>Blattodea</taxon>
        <taxon>Blaberoidea</taxon>
        <taxon>Blaberidae</taxon>
        <taxon>Diplopterinae</taxon>
        <taxon>Diploptera</taxon>
    </lineage>
</organism>
<keyword evidence="3" id="KW-1185">Reference proteome</keyword>
<feature type="non-terminal residue" evidence="2">
    <location>
        <position position="196"/>
    </location>
</feature>
<feature type="non-terminal residue" evidence="2">
    <location>
        <position position="1"/>
    </location>
</feature>
<evidence type="ECO:0000256" key="1">
    <source>
        <dbReference type="SAM" id="Phobius"/>
    </source>
</evidence>
<feature type="transmembrane region" description="Helical" evidence="1">
    <location>
        <begin position="125"/>
        <end position="144"/>
    </location>
</feature>
<dbReference type="AlphaFoldDB" id="A0AAD8E3W8"/>
<feature type="transmembrane region" description="Helical" evidence="1">
    <location>
        <begin position="176"/>
        <end position="195"/>
    </location>
</feature>
<accession>A0AAD8E3W8</accession>
<proteinExistence type="predicted"/>
<evidence type="ECO:0000313" key="3">
    <source>
        <dbReference type="Proteomes" id="UP001233999"/>
    </source>
</evidence>
<gene>
    <name evidence="2" type="ORF">L9F63_007307</name>
</gene>
<reference evidence="2" key="2">
    <citation type="submission" date="2023-05" db="EMBL/GenBank/DDBJ databases">
        <authorList>
            <person name="Fouks B."/>
        </authorList>
    </citation>
    <scope>NUCLEOTIDE SEQUENCE</scope>
    <source>
        <strain evidence="2">Stay&amp;Tobe</strain>
        <tissue evidence="2">Testes</tissue>
    </source>
</reference>
<dbReference type="Proteomes" id="UP001233999">
    <property type="component" value="Unassembled WGS sequence"/>
</dbReference>
<reference evidence="2" key="1">
    <citation type="journal article" date="2023" name="IScience">
        <title>Live-bearing cockroach genome reveals convergent evolutionary mechanisms linked to viviparity in insects and beyond.</title>
        <authorList>
            <person name="Fouks B."/>
            <person name="Harrison M.C."/>
            <person name="Mikhailova A.A."/>
            <person name="Marchal E."/>
            <person name="English S."/>
            <person name="Carruthers M."/>
            <person name="Jennings E.C."/>
            <person name="Chiamaka E.L."/>
            <person name="Frigard R.A."/>
            <person name="Pippel M."/>
            <person name="Attardo G.M."/>
            <person name="Benoit J.B."/>
            <person name="Bornberg-Bauer E."/>
            <person name="Tobe S.S."/>
        </authorList>
    </citation>
    <scope>NUCLEOTIDE SEQUENCE</scope>
    <source>
        <strain evidence="2">Stay&amp;Tobe</strain>
    </source>
</reference>
<sequence>IARSLTNVFVKSPLHTNVASHIITLQYRRPFVVIVSKHRCMSYEMDLSLKLTYHLTHLVILFSAPLYNPLHHPRYNTNINISFLIYNSLIVRKQINSATNNQWMASIQEVFSMRFLHYLFKQKEMLIIIISYLINHTLFLHVFITTYIGSITRFEQCSFSLFAFPMVECLNALVKIYSRDYFFLSFFVFYTFLSFY</sequence>
<evidence type="ECO:0000313" key="2">
    <source>
        <dbReference type="EMBL" id="KAJ9575849.1"/>
    </source>
</evidence>
<comment type="caution">
    <text evidence="2">The sequence shown here is derived from an EMBL/GenBank/DDBJ whole genome shotgun (WGS) entry which is preliminary data.</text>
</comment>
<name>A0AAD8E3W8_DIPPU</name>
<protein>
    <submittedName>
        <fullName evidence="2">Uncharacterized protein</fullName>
    </submittedName>
</protein>
<keyword evidence="1" id="KW-0812">Transmembrane</keyword>
<keyword evidence="1" id="KW-1133">Transmembrane helix</keyword>
<dbReference type="EMBL" id="JASPKZ010009819">
    <property type="protein sequence ID" value="KAJ9575849.1"/>
    <property type="molecule type" value="Genomic_DNA"/>
</dbReference>
<keyword evidence="1" id="KW-0472">Membrane</keyword>